<dbReference type="AlphaFoldDB" id="A0A0V9UQQ0"/>
<dbReference type="SUPFAM" id="SSF53681">
    <property type="entry name" value="Aspartate/glutamate racemase"/>
    <property type="match status" value="1"/>
</dbReference>
<dbReference type="Pfam" id="PF01177">
    <property type="entry name" value="Asp_Glu_race"/>
    <property type="match status" value="1"/>
</dbReference>
<dbReference type="Gene3D" id="3.40.50.12500">
    <property type="match status" value="1"/>
</dbReference>
<evidence type="ECO:0000313" key="3">
    <source>
        <dbReference type="Proteomes" id="UP000053060"/>
    </source>
</evidence>
<comment type="similarity">
    <text evidence="1">Belongs to the HyuE racemase family.</text>
</comment>
<dbReference type="Proteomes" id="UP000053060">
    <property type="component" value="Unassembled WGS sequence"/>
</dbReference>
<evidence type="ECO:0000313" key="2">
    <source>
        <dbReference type="EMBL" id="KSZ60315.1"/>
    </source>
</evidence>
<gene>
    <name evidence="2" type="ORF">Z045_02335</name>
</gene>
<comment type="caution">
    <text evidence="2">The sequence shown here is derived from an EMBL/GenBank/DDBJ whole genome shotgun (WGS) entry which is preliminary data.</text>
</comment>
<reference evidence="2 3" key="2">
    <citation type="journal article" date="2016" name="Genome Announc.">
        <title>Draft Genome Sequence of a Versatile Hydrocarbon-Degrading Bacterium, Rhodococcus pyridinivorans Strain KG-16, Collected from Oil Fields in India.</title>
        <authorList>
            <person name="Aggarwal R.K."/>
            <person name="Dawar C."/>
            <person name="Phanindranath R."/>
            <person name="Mutnuri L."/>
            <person name="Dayal A.M."/>
        </authorList>
    </citation>
    <scope>NUCLEOTIDE SEQUENCE [LARGE SCALE GENOMIC DNA]</scope>
    <source>
        <strain evidence="2 3">KG-16</strain>
    </source>
</reference>
<name>A0A0V9UQQ0_9NOCA</name>
<dbReference type="PATRIC" id="fig|1441730.3.peg.489"/>
<evidence type="ECO:0000256" key="1">
    <source>
        <dbReference type="ARBA" id="ARBA00038414"/>
    </source>
</evidence>
<organism evidence="2 3">
    <name type="scientific">Rhodococcus pyridinivorans KG-16</name>
    <dbReference type="NCBI Taxonomy" id="1441730"/>
    <lineage>
        <taxon>Bacteria</taxon>
        <taxon>Bacillati</taxon>
        <taxon>Actinomycetota</taxon>
        <taxon>Actinomycetes</taxon>
        <taxon>Mycobacteriales</taxon>
        <taxon>Nocardiaceae</taxon>
        <taxon>Rhodococcus</taxon>
    </lineage>
</organism>
<accession>A0A0V9UQQ0</accession>
<dbReference type="InterPro" id="IPR001920">
    <property type="entry name" value="Asp/Glu_race"/>
</dbReference>
<proteinExistence type="inferred from homology"/>
<dbReference type="PANTHER" id="PTHR28047:SF5">
    <property type="entry name" value="PROTEIN DCG1"/>
    <property type="match status" value="1"/>
</dbReference>
<dbReference type="InterPro" id="IPR052186">
    <property type="entry name" value="Hydantoin_racemase-like"/>
</dbReference>
<protein>
    <submittedName>
        <fullName evidence="2">Hydrogenase expression protein HupH</fullName>
    </submittedName>
</protein>
<dbReference type="PANTHER" id="PTHR28047">
    <property type="entry name" value="PROTEIN DCG1"/>
    <property type="match status" value="1"/>
</dbReference>
<dbReference type="GO" id="GO:0047661">
    <property type="term" value="F:amino-acid racemase activity"/>
    <property type="evidence" value="ECO:0007669"/>
    <property type="project" value="InterPro"/>
</dbReference>
<dbReference type="RefSeq" id="WP_060650430.1">
    <property type="nucleotide sequence ID" value="NZ_AZXY01000001.1"/>
</dbReference>
<sequence length="254" mass="27179">MKRVLNIVPVPVPPEALDAFAAQLSGDFVHPAFENIFVSARNGGGTLDSAYETTLADAFVLDAGCRAEEQGYVGVCVNSMSDSALAALRSRLSIPVVAPSQATMLLACMLGKKFSVITMWPQWHELYHKAARENGITSRLASVRDIGVRPDTAELLAGKEDFVFAALEREAKTAIAEDGADVIILGSTTMHQSHAHLSTVLDVPVLNPGVVAYKMCEMLVQTGLSHSKQAYPSPERPQDDLLAAVASVFPSKES</sequence>
<dbReference type="InterPro" id="IPR053714">
    <property type="entry name" value="Iso_Racemase_Enz_sf"/>
</dbReference>
<dbReference type="EMBL" id="AZXY01000001">
    <property type="protein sequence ID" value="KSZ60315.1"/>
    <property type="molecule type" value="Genomic_DNA"/>
</dbReference>
<reference evidence="3" key="1">
    <citation type="submission" date="2015-01" db="EMBL/GenBank/DDBJ databases">
        <title>Draft genome sequence of Rhodococcus pyridinivorans strain KG-16, a hydrocarbon-degrading bacterium.</title>
        <authorList>
            <person name="Aggarwal R.K."/>
            <person name="Dawar C."/>
        </authorList>
    </citation>
    <scope>NUCLEOTIDE SEQUENCE [LARGE SCALE GENOMIC DNA]</scope>
    <source>
        <strain evidence="3">KG-16</strain>
    </source>
</reference>
<dbReference type="InterPro" id="IPR015942">
    <property type="entry name" value="Asp/Glu/hydantoin_racemase"/>
</dbReference>